<evidence type="ECO:0000259" key="6">
    <source>
        <dbReference type="Pfam" id="PF21478"/>
    </source>
</evidence>
<comment type="catalytic activity">
    <reaction evidence="4 5">
        <text>N(6)-[(R)-lipoyl]-L-lysyl-[glycine-cleavage complex H protein] + glycine + H(+) = N(6)-[(R)-S(8)-aminomethyldihydrolipoyl]-L-lysyl-[glycine-cleavage complex H protein] + CO2</text>
        <dbReference type="Rhea" id="RHEA:24304"/>
        <dbReference type="Rhea" id="RHEA-COMP:10494"/>
        <dbReference type="Rhea" id="RHEA-COMP:10495"/>
        <dbReference type="ChEBI" id="CHEBI:15378"/>
        <dbReference type="ChEBI" id="CHEBI:16526"/>
        <dbReference type="ChEBI" id="CHEBI:57305"/>
        <dbReference type="ChEBI" id="CHEBI:83099"/>
        <dbReference type="ChEBI" id="CHEBI:83143"/>
        <dbReference type="EC" id="1.4.4.2"/>
    </reaction>
</comment>
<dbReference type="NCBIfam" id="NF003346">
    <property type="entry name" value="PRK04366.1"/>
    <property type="match status" value="1"/>
</dbReference>
<dbReference type="GO" id="GO:0005829">
    <property type="term" value="C:cytosol"/>
    <property type="evidence" value="ECO:0007669"/>
    <property type="project" value="TreeGrafter"/>
</dbReference>
<comment type="function">
    <text evidence="1 5">The glycine cleavage system catalyzes the degradation of glycine. The P protein binds the alpha-amino group of glycine through its pyridoxal phosphate cofactor; CO(2) is released and the remaining methylamine moiety is then transferred to the lipoamide cofactor of the H protein.</text>
</comment>
<dbReference type="PANTHER" id="PTHR11773:SF1">
    <property type="entry name" value="GLYCINE DEHYDROGENASE (DECARBOXYLATING), MITOCHONDRIAL"/>
    <property type="match status" value="1"/>
</dbReference>
<comment type="cofactor">
    <cofactor evidence="5">
        <name>pyridoxal 5'-phosphate</name>
        <dbReference type="ChEBI" id="CHEBI:597326"/>
    </cofactor>
</comment>
<evidence type="ECO:0000256" key="2">
    <source>
        <dbReference type="ARBA" id="ARBA00022898"/>
    </source>
</evidence>
<gene>
    <name evidence="5" type="primary">gcvPB</name>
    <name evidence="7" type="ORF">AWM68_08530</name>
</gene>
<feature type="modified residue" description="N6-(pyridoxal phosphate)lysine" evidence="5">
    <location>
        <position position="273"/>
    </location>
</feature>
<comment type="subunit">
    <text evidence="5">The glycine cleavage system is composed of four proteins: P, T, L and H. In this organism, the P 'protein' is a heterodimer of two subunits.</text>
</comment>
<evidence type="ECO:0000256" key="5">
    <source>
        <dbReference type="HAMAP-Rule" id="MF_00713"/>
    </source>
</evidence>
<dbReference type="AlphaFoldDB" id="A0A163R9B9"/>
<dbReference type="Gene3D" id="3.90.1150.10">
    <property type="entry name" value="Aspartate Aminotransferase, domain 1"/>
    <property type="match status" value="1"/>
</dbReference>
<dbReference type="InterPro" id="IPR049316">
    <property type="entry name" value="GDC-P_C"/>
</dbReference>
<dbReference type="Pfam" id="PF21478">
    <property type="entry name" value="GcvP2_C"/>
    <property type="match status" value="1"/>
</dbReference>
<dbReference type="GO" id="GO:0016594">
    <property type="term" value="F:glycine binding"/>
    <property type="evidence" value="ECO:0007669"/>
    <property type="project" value="TreeGrafter"/>
</dbReference>
<dbReference type="GO" id="GO:0004375">
    <property type="term" value="F:glycine dehydrogenase (decarboxylating) activity"/>
    <property type="evidence" value="ECO:0007669"/>
    <property type="project" value="UniProtKB-EC"/>
</dbReference>
<keyword evidence="8" id="KW-1185">Reference proteome</keyword>
<dbReference type="CDD" id="cd00613">
    <property type="entry name" value="GDC-P"/>
    <property type="match status" value="1"/>
</dbReference>
<evidence type="ECO:0000256" key="3">
    <source>
        <dbReference type="ARBA" id="ARBA00023002"/>
    </source>
</evidence>
<accession>A0A163R9B9</accession>
<dbReference type="InterPro" id="IPR015421">
    <property type="entry name" value="PyrdxlP-dep_Trfase_major"/>
</dbReference>
<dbReference type="OrthoDB" id="9801272at2"/>
<dbReference type="Gene3D" id="6.20.440.10">
    <property type="match status" value="1"/>
</dbReference>
<sequence>MRTEHQSLIFELSKPGRVGYSIPELDVPEVNVESIIPSDYLRTEEADLPEVSELQIVRHYTALSNRNHGVDSGFYPLGSCTMKYNPKINEDVARFPGFAHIHPLQDEETVQGAMEMMYRLQTSLAEITGMDEVTLQPAAGAHGEWTGLMMIRAYHEANGDFNRTKVIVPDSAHGTNPASATVAGFESITVKSDERGLVDLEDLKRVVDQDVAALMLTNPNTLGLFEEHILEMAKIVHEAGGKLYYDGANANAILGFARPGDMGFDVVHLNLHKTFTGPHGGGGPGSGPVGVKADLIPYLPKPVLVKENDVYKFEYNRPQSIGRVKPFYGNFGINVRAFTYIMTMGPDGLHQVSENAVLNANYMMRRLEPHFDLPFTQHCKHEFVLSGRRQKKLGVRTLDIAKRLLDFGYHPPTIYFPLSVEEAIMIEPTETESKETLDEFIEKMIQISKEAEETPEIVQEAPHTTVVKRLDEATAARKPILKYSKQV</sequence>
<dbReference type="RefSeq" id="WP_066242271.1">
    <property type="nucleotide sequence ID" value="NZ_LRFC01000023.1"/>
</dbReference>
<dbReference type="FunFam" id="3.90.1150.10:FF:000014">
    <property type="entry name" value="Probable glycine dehydrogenase (decarboxylating) subunit 2"/>
    <property type="match status" value="1"/>
</dbReference>
<proteinExistence type="inferred from homology"/>
<dbReference type="InterPro" id="IPR015422">
    <property type="entry name" value="PyrdxlP-dep_Trfase_small"/>
</dbReference>
<evidence type="ECO:0000256" key="4">
    <source>
        <dbReference type="ARBA" id="ARBA00049026"/>
    </source>
</evidence>
<dbReference type="SUPFAM" id="SSF53383">
    <property type="entry name" value="PLP-dependent transferases"/>
    <property type="match status" value="1"/>
</dbReference>
<evidence type="ECO:0000313" key="8">
    <source>
        <dbReference type="Proteomes" id="UP000076567"/>
    </source>
</evidence>
<dbReference type="GO" id="GO:0019464">
    <property type="term" value="P:glycine decarboxylation via glycine cleavage system"/>
    <property type="evidence" value="ECO:0007669"/>
    <property type="project" value="UniProtKB-UniRule"/>
</dbReference>
<dbReference type="Proteomes" id="UP000076567">
    <property type="component" value="Unassembled WGS sequence"/>
</dbReference>
<dbReference type="InterPro" id="IPR020581">
    <property type="entry name" value="GDC_P"/>
</dbReference>
<dbReference type="HAMAP" id="MF_00713">
    <property type="entry name" value="GcvPB"/>
    <property type="match status" value="1"/>
</dbReference>
<dbReference type="GO" id="GO:0005960">
    <property type="term" value="C:glycine cleavage complex"/>
    <property type="evidence" value="ECO:0007669"/>
    <property type="project" value="TreeGrafter"/>
</dbReference>
<reference evidence="8" key="1">
    <citation type="submission" date="2016-01" db="EMBL/GenBank/DDBJ databases">
        <title>Draft genome of Chromobacterium sp. F49.</title>
        <authorList>
            <person name="Hong K.W."/>
        </authorList>
    </citation>
    <scope>NUCLEOTIDE SEQUENCE [LARGE SCALE GENOMIC DNA]</scope>
    <source>
        <strain evidence="8">P7IIIA</strain>
    </source>
</reference>
<dbReference type="GO" id="GO:0030170">
    <property type="term" value="F:pyridoxal phosphate binding"/>
    <property type="evidence" value="ECO:0007669"/>
    <property type="project" value="TreeGrafter"/>
</dbReference>
<dbReference type="EC" id="1.4.4.2" evidence="5"/>
<dbReference type="InterPro" id="IPR023012">
    <property type="entry name" value="GcvPB"/>
</dbReference>
<protein>
    <recommendedName>
        <fullName evidence="5">Probable glycine dehydrogenase (decarboxylating) subunit 2</fullName>
        <ecNumber evidence="5">1.4.4.2</ecNumber>
    </recommendedName>
    <alternativeName>
        <fullName evidence="5">Glycine cleavage system P-protein subunit 2</fullName>
    </alternativeName>
    <alternativeName>
        <fullName evidence="5">Glycine decarboxylase subunit 2</fullName>
    </alternativeName>
    <alternativeName>
        <fullName evidence="5">Glycine dehydrogenase (aminomethyl-transferring) subunit 2</fullName>
    </alternativeName>
</protein>
<dbReference type="InterPro" id="IPR015424">
    <property type="entry name" value="PyrdxlP-dep_Trfase"/>
</dbReference>
<feature type="domain" description="Glycine dehydrogenase C-terminal" evidence="6">
    <location>
        <begin position="353"/>
        <end position="456"/>
    </location>
</feature>
<keyword evidence="2 5" id="KW-0663">Pyridoxal phosphate</keyword>
<dbReference type="EMBL" id="LRFC01000023">
    <property type="protein sequence ID" value="KZE66395.1"/>
    <property type="molecule type" value="Genomic_DNA"/>
</dbReference>
<dbReference type="PANTHER" id="PTHR11773">
    <property type="entry name" value="GLYCINE DEHYDROGENASE, DECARBOXYLATING"/>
    <property type="match status" value="1"/>
</dbReference>
<keyword evidence="3 5" id="KW-0560">Oxidoreductase</keyword>
<dbReference type="FunFam" id="3.40.640.10:FF:000034">
    <property type="entry name" value="Probable glycine dehydrogenase (decarboxylating) subunit 2"/>
    <property type="match status" value="1"/>
</dbReference>
<comment type="caution">
    <text evidence="7">The sequence shown here is derived from an EMBL/GenBank/DDBJ whole genome shotgun (WGS) entry which is preliminary data.</text>
</comment>
<evidence type="ECO:0000256" key="1">
    <source>
        <dbReference type="ARBA" id="ARBA00003788"/>
    </source>
</evidence>
<evidence type="ECO:0000313" key="7">
    <source>
        <dbReference type="EMBL" id="KZE66395.1"/>
    </source>
</evidence>
<dbReference type="Gene3D" id="3.40.640.10">
    <property type="entry name" value="Type I PLP-dependent aspartate aminotransferase-like (Major domain)"/>
    <property type="match status" value="1"/>
</dbReference>
<organism evidence="7 8">
    <name type="scientific">Fictibacillus phosphorivorans</name>
    <dbReference type="NCBI Taxonomy" id="1221500"/>
    <lineage>
        <taxon>Bacteria</taxon>
        <taxon>Bacillati</taxon>
        <taxon>Bacillota</taxon>
        <taxon>Bacilli</taxon>
        <taxon>Bacillales</taxon>
        <taxon>Fictibacillaceae</taxon>
        <taxon>Fictibacillus</taxon>
    </lineage>
</organism>
<comment type="similarity">
    <text evidence="5">Belongs to the GcvP family. C-terminal subunit subfamily.</text>
</comment>
<name>A0A163R9B9_9BACL</name>